<dbReference type="HOGENOM" id="CLU_003826_0_0_1"/>
<dbReference type="SUPFAM" id="SSF53300">
    <property type="entry name" value="vWA-like"/>
    <property type="match status" value="1"/>
</dbReference>
<dbReference type="STRING" id="685588.A0A067SY58"/>
<feature type="domain" description="VIT" evidence="3">
    <location>
        <begin position="7"/>
        <end position="138"/>
    </location>
</feature>
<dbReference type="PANTHER" id="PTHR45737:SF6">
    <property type="entry name" value="VON WILLEBRAND FACTOR A DOMAIN-CONTAINING PROTEIN 5A"/>
    <property type="match status" value="1"/>
</dbReference>
<dbReference type="Pfam" id="PF13768">
    <property type="entry name" value="VWA_3"/>
    <property type="match status" value="1"/>
</dbReference>
<dbReference type="OrthoDB" id="1729737at2759"/>
<dbReference type="InterPro" id="IPR002035">
    <property type="entry name" value="VWF_A"/>
</dbReference>
<dbReference type="PROSITE" id="PS51468">
    <property type="entry name" value="VIT"/>
    <property type="match status" value="1"/>
</dbReference>
<proteinExistence type="predicted"/>
<evidence type="ECO:0000256" key="1">
    <source>
        <dbReference type="SAM" id="MobiDB-lite"/>
    </source>
</evidence>
<protein>
    <recommendedName>
        <fullName evidence="6">VIT domain-containing protein</fullName>
    </recommendedName>
</protein>
<dbReference type="InterPro" id="IPR013694">
    <property type="entry name" value="VIT"/>
</dbReference>
<dbReference type="InterPro" id="IPR036465">
    <property type="entry name" value="vWFA_dom_sf"/>
</dbReference>
<feature type="region of interest" description="Disordered" evidence="1">
    <location>
        <begin position="934"/>
        <end position="961"/>
    </location>
</feature>
<dbReference type="Proteomes" id="UP000027222">
    <property type="component" value="Unassembled WGS sequence"/>
</dbReference>
<feature type="region of interest" description="Disordered" evidence="1">
    <location>
        <begin position="645"/>
        <end position="736"/>
    </location>
</feature>
<feature type="domain" description="VWFA" evidence="2">
    <location>
        <begin position="281"/>
        <end position="463"/>
    </location>
</feature>
<dbReference type="EMBL" id="KL142391">
    <property type="protein sequence ID" value="KDR71708.1"/>
    <property type="molecule type" value="Genomic_DNA"/>
</dbReference>
<accession>A0A067SY58</accession>
<evidence type="ECO:0000259" key="3">
    <source>
        <dbReference type="PROSITE" id="PS51468"/>
    </source>
</evidence>
<evidence type="ECO:0000313" key="5">
    <source>
        <dbReference type="Proteomes" id="UP000027222"/>
    </source>
</evidence>
<feature type="compositionally biased region" description="Basic and acidic residues" evidence="1">
    <location>
        <begin position="678"/>
        <end position="687"/>
    </location>
</feature>
<reference evidence="5" key="1">
    <citation type="journal article" date="2014" name="Proc. Natl. Acad. Sci. U.S.A.">
        <title>Extensive sampling of basidiomycete genomes demonstrates inadequacy of the white-rot/brown-rot paradigm for wood decay fungi.</title>
        <authorList>
            <person name="Riley R."/>
            <person name="Salamov A.A."/>
            <person name="Brown D.W."/>
            <person name="Nagy L.G."/>
            <person name="Floudas D."/>
            <person name="Held B.W."/>
            <person name="Levasseur A."/>
            <person name="Lombard V."/>
            <person name="Morin E."/>
            <person name="Otillar R."/>
            <person name="Lindquist E.A."/>
            <person name="Sun H."/>
            <person name="LaButti K.M."/>
            <person name="Schmutz J."/>
            <person name="Jabbour D."/>
            <person name="Luo H."/>
            <person name="Baker S.E."/>
            <person name="Pisabarro A.G."/>
            <person name="Walton J.D."/>
            <person name="Blanchette R.A."/>
            <person name="Henrissat B."/>
            <person name="Martin F."/>
            <person name="Cullen D."/>
            <person name="Hibbett D.S."/>
            <person name="Grigoriev I.V."/>
        </authorList>
    </citation>
    <scope>NUCLEOTIDE SEQUENCE [LARGE SCALE GENOMIC DNA]</scope>
    <source>
        <strain evidence="5">CBS 339.88</strain>
    </source>
</reference>
<dbReference type="PANTHER" id="PTHR45737">
    <property type="entry name" value="VON WILLEBRAND FACTOR A DOMAIN-CONTAINING PROTEIN 5A"/>
    <property type="match status" value="1"/>
</dbReference>
<evidence type="ECO:0008006" key="6">
    <source>
        <dbReference type="Google" id="ProtNLM"/>
    </source>
</evidence>
<evidence type="ECO:0000313" key="4">
    <source>
        <dbReference type="EMBL" id="KDR71708.1"/>
    </source>
</evidence>
<keyword evidence="5" id="KW-1185">Reference proteome</keyword>
<gene>
    <name evidence="4" type="ORF">GALMADRAFT_776428</name>
</gene>
<organism evidence="4 5">
    <name type="scientific">Galerina marginata (strain CBS 339.88)</name>
    <dbReference type="NCBI Taxonomy" id="685588"/>
    <lineage>
        <taxon>Eukaryota</taxon>
        <taxon>Fungi</taxon>
        <taxon>Dikarya</taxon>
        <taxon>Basidiomycota</taxon>
        <taxon>Agaricomycotina</taxon>
        <taxon>Agaricomycetes</taxon>
        <taxon>Agaricomycetidae</taxon>
        <taxon>Agaricales</taxon>
        <taxon>Agaricineae</taxon>
        <taxon>Strophariaceae</taxon>
        <taxon>Galerina</taxon>
    </lineage>
</organism>
<name>A0A067SY58_GALM3</name>
<dbReference type="SMART" id="SM00609">
    <property type="entry name" value="VIT"/>
    <property type="match status" value="1"/>
</dbReference>
<evidence type="ECO:0000259" key="2">
    <source>
        <dbReference type="PROSITE" id="PS50234"/>
    </source>
</evidence>
<dbReference type="SMART" id="SM00327">
    <property type="entry name" value="VWA"/>
    <property type="match status" value="1"/>
</dbReference>
<sequence length="1134" mass="122567">MTTPPGCGLVTYGADGSPTYLPLISITANVHIVDVSARVVLTQLYVNDRCNDKSFSAQYVFPIPLSGAVCAFKMQTSGGQVVTGVVKERSKARNEYDIAILNNRWAGLLYEATSDVFVISIGAIPRGQDVEVTIMYVVQLSDSDLPGYDQVEFSLPTHIGPRYGDEPAELAAPSSSSKGTLFNIAVEIQMTSEIESVSCQSHTIKVDTRNWKDSTSMYAASVKLDPSAPASRLGKDFVLAIQSSMLGQPRCVAERRPADRTIAMSLTFVPQFKLDRLPTQEYVFLVDRSGSMAGSQMMRAKEALVIFLQSLPPQGTLFNIFSFGSEYSSLWPSSQPYTPFTLDVARRHVDSMSADMGGTEIKSGLESALGSRKRSVPMSLFLLTDGEVWGHEDIFALVDREVIRGGNAAAGTQLRIFTLGIGNAASTALCEGVARRGNGLCLMTSQSADIAQKVTRLLMASTVPPLGSMGDIEIDWGHTFSALKTGNDKGKVTASFNVDDDPIGDTSSRFHINLPDPPKVQQVPTRIPALYPTNRFTVFVILSDTVEVPKEVTLQGKLPDGSQLTLPPINVHEATDRDEGFPSLIHTLAAHRLILGLEDGDISSQGSFDATDEKLRDAVIEAAVVRFSETYQLASQFASFIAVDEGRDDQQDGGTDGDSSKDSDDDLQDGRSITSHKSVQDGRKDTVDDGSGAYGSKLDFDDDGDDLQDGLGLSSNDALDDEPNDSPGDLHYGRDISMYDDSQSQAVAIGKSAASVQEGIDIDDSESSLPTSATGLTSSTASVAHQFKWSQSPTTIDYATRIDRLPETRKAEELEQPETSPGPAYLLEESVKQPAEQHVTALCDDPVERASFQSFETFAQEEMLPSNRVHVVDANAETPEAPIAVSVHVALDYFPPEELDIPGAWRESEWESHQSFEPFLNAELSPSIALPELMPLSMPTSPRESALSPPGDETPPSPLSASIQDAHQFAELSLPASGQTSPLYASTYPSVEWLPEDRPISTPPNVIWAPAVSRPKKKAVVSVAWTAGAPIASAARLQDFDGSFDLDDKLCTFVGKKLSPAEVKSAMPSTIRGTRDAEKVWATVLAAAYMKVHLADDKDVWIGLWQKAADYVKSMLGSDFSFSSLIDEASKFLL</sequence>
<dbReference type="Pfam" id="PF08487">
    <property type="entry name" value="VIT"/>
    <property type="match status" value="1"/>
</dbReference>
<dbReference type="PROSITE" id="PS50234">
    <property type="entry name" value="VWFA"/>
    <property type="match status" value="1"/>
</dbReference>
<dbReference type="AlphaFoldDB" id="A0A067SY58"/>
<dbReference type="Gene3D" id="3.40.50.410">
    <property type="entry name" value="von Willebrand factor, type A domain"/>
    <property type="match status" value="1"/>
</dbReference>